<dbReference type="RefSeq" id="WP_222227136.1">
    <property type="nucleotide sequence ID" value="NZ_CP081847.1"/>
</dbReference>
<comment type="cofactor">
    <cofactor evidence="1">
        <name>pyridoxal 5'-phosphate</name>
        <dbReference type="ChEBI" id="CHEBI:597326"/>
    </cofactor>
</comment>
<dbReference type="InterPro" id="IPR051798">
    <property type="entry name" value="Class-II_PLP-Dep_Aminotrans"/>
</dbReference>
<dbReference type="CDD" id="cd00609">
    <property type="entry name" value="AAT_like"/>
    <property type="match status" value="1"/>
</dbReference>
<gene>
    <name evidence="7" type="ORF">P7D69_06005</name>
</gene>
<evidence type="ECO:0000259" key="6">
    <source>
        <dbReference type="Pfam" id="PF00155"/>
    </source>
</evidence>
<evidence type="ECO:0000256" key="3">
    <source>
        <dbReference type="ARBA" id="ARBA00022898"/>
    </source>
</evidence>
<dbReference type="PANTHER" id="PTHR43525:SF1">
    <property type="entry name" value="PROTEIN MALY"/>
    <property type="match status" value="1"/>
</dbReference>
<protein>
    <recommendedName>
        <fullName evidence="2">cysteine-S-conjugate beta-lyase</fullName>
        <ecNumber evidence="2">4.4.1.13</ecNumber>
    </recommendedName>
</protein>
<reference evidence="7" key="1">
    <citation type="submission" date="2023-03" db="EMBL/GenBank/DDBJ databases">
        <authorList>
            <person name="Shen W."/>
            <person name="Cai J."/>
        </authorList>
    </citation>
    <scope>NUCLEOTIDE SEQUENCE</scope>
    <source>
        <strain evidence="7">Y15</strain>
    </source>
</reference>
<dbReference type="GO" id="GO:0030170">
    <property type="term" value="F:pyridoxal phosphate binding"/>
    <property type="evidence" value="ECO:0007669"/>
    <property type="project" value="InterPro"/>
</dbReference>
<evidence type="ECO:0000313" key="7">
    <source>
        <dbReference type="EMBL" id="MDT2543882.1"/>
    </source>
</evidence>
<dbReference type="InterPro" id="IPR015421">
    <property type="entry name" value="PyrdxlP-dep_Trfase_major"/>
</dbReference>
<dbReference type="Pfam" id="PF00155">
    <property type="entry name" value="Aminotran_1_2"/>
    <property type="match status" value="1"/>
</dbReference>
<keyword evidence="3" id="KW-0663">Pyridoxal phosphate</keyword>
<keyword evidence="4" id="KW-0456">Lyase</keyword>
<dbReference type="InterPro" id="IPR015422">
    <property type="entry name" value="PyrdxlP-dep_Trfase_small"/>
</dbReference>
<proteinExistence type="inferred from homology"/>
<dbReference type="InterPro" id="IPR004839">
    <property type="entry name" value="Aminotransferase_I/II_large"/>
</dbReference>
<name>A0AAW8T6K9_9ENTE</name>
<dbReference type="GO" id="GO:0047804">
    <property type="term" value="F:cysteine-S-conjugate beta-lyase activity"/>
    <property type="evidence" value="ECO:0007669"/>
    <property type="project" value="UniProtKB-EC"/>
</dbReference>
<dbReference type="PANTHER" id="PTHR43525">
    <property type="entry name" value="PROTEIN MALY"/>
    <property type="match status" value="1"/>
</dbReference>
<dbReference type="NCBIfam" id="TIGR04350">
    <property type="entry name" value="C_S_lyase_PatB"/>
    <property type="match status" value="1"/>
</dbReference>
<evidence type="ECO:0000256" key="4">
    <source>
        <dbReference type="ARBA" id="ARBA00023239"/>
    </source>
</evidence>
<dbReference type="EC" id="4.4.1.13" evidence="2"/>
<dbReference type="Gene3D" id="3.40.640.10">
    <property type="entry name" value="Type I PLP-dependent aspartate aminotransferase-like (Major domain)"/>
    <property type="match status" value="1"/>
</dbReference>
<comment type="caution">
    <text evidence="7">The sequence shown here is derived from an EMBL/GenBank/DDBJ whole genome shotgun (WGS) entry which is preliminary data.</text>
</comment>
<keyword evidence="7" id="KW-0032">Aminotransferase</keyword>
<keyword evidence="7" id="KW-0808">Transferase</keyword>
<dbReference type="InterPro" id="IPR015424">
    <property type="entry name" value="PyrdxlP-dep_Trfase"/>
</dbReference>
<feature type="domain" description="Aminotransferase class I/classII large" evidence="6">
    <location>
        <begin position="40"/>
        <end position="387"/>
    </location>
</feature>
<evidence type="ECO:0000256" key="5">
    <source>
        <dbReference type="ARBA" id="ARBA00037974"/>
    </source>
</evidence>
<evidence type="ECO:0000313" key="8">
    <source>
        <dbReference type="Proteomes" id="UP001254770"/>
    </source>
</evidence>
<sequence>METGDFIQQYYRKRRGTDSLKWDALKERYGKAELLPLWVADMDFSVPEVVQEALAERINHGVFGYSLTPKEYFNVYQGWQNRHEQTAFQEEWLFFTSGVVQALHDLIACFTQKGDQIIVQPPVYYPFFDVVKNQRRQLLTSELVKTSDGYQMSLEHFEAQLIQQDIKLFILCSPHNPVGRVWSRKELREILSLCQKYDVLVISDEIHSDLILPDYSFISAVTIAAELDFLDHLIVCNAPSKTFNLAALLNAHIWLPDEHLREKYQQWESKHHQTGNSVLGQVAAQAAYASGDEWLEGALSVIEKNYQLLKQTLAQQIPQIKVSELQGTYLAWLNLNDWLPSLELEEYIKEQAGLAIDYGAWFSPNTKGFIRINLATSPENIETAIKNLVAVEHKLKGGSENELSYSHRISTNRQS</sequence>
<comment type="similarity">
    <text evidence="5">Belongs to the class-II pyridoxal-phosphate-dependent aminotransferase family. MalY/PatB cystathionine beta-lyase subfamily.</text>
</comment>
<dbReference type="EMBL" id="JARPXL010000004">
    <property type="protein sequence ID" value="MDT2543882.1"/>
    <property type="molecule type" value="Genomic_DNA"/>
</dbReference>
<dbReference type="Proteomes" id="UP001254770">
    <property type="component" value="Unassembled WGS sequence"/>
</dbReference>
<accession>A0AAW8T6K9</accession>
<organism evidence="7 8">
    <name type="scientific">Enterococcus raffinosus</name>
    <dbReference type="NCBI Taxonomy" id="71452"/>
    <lineage>
        <taxon>Bacteria</taxon>
        <taxon>Bacillati</taxon>
        <taxon>Bacillota</taxon>
        <taxon>Bacilli</taxon>
        <taxon>Lactobacillales</taxon>
        <taxon>Enterococcaceae</taxon>
        <taxon>Enterococcus</taxon>
    </lineage>
</organism>
<dbReference type="SUPFAM" id="SSF53383">
    <property type="entry name" value="PLP-dependent transferases"/>
    <property type="match status" value="1"/>
</dbReference>
<dbReference type="AlphaFoldDB" id="A0AAW8T6K9"/>
<dbReference type="GO" id="GO:0008483">
    <property type="term" value="F:transaminase activity"/>
    <property type="evidence" value="ECO:0007669"/>
    <property type="project" value="UniProtKB-KW"/>
</dbReference>
<evidence type="ECO:0000256" key="2">
    <source>
        <dbReference type="ARBA" id="ARBA00012224"/>
    </source>
</evidence>
<dbReference type="Gene3D" id="3.90.1150.10">
    <property type="entry name" value="Aspartate Aminotransferase, domain 1"/>
    <property type="match status" value="1"/>
</dbReference>
<evidence type="ECO:0000256" key="1">
    <source>
        <dbReference type="ARBA" id="ARBA00001933"/>
    </source>
</evidence>
<dbReference type="InterPro" id="IPR027619">
    <property type="entry name" value="C-S_lyase_PatB-like"/>
</dbReference>